<proteinExistence type="inferred from homology"/>
<feature type="transmembrane region" description="Helical" evidence="3">
    <location>
        <begin position="24"/>
        <end position="44"/>
    </location>
</feature>
<gene>
    <name evidence="4" type="ORF">HID58_051457</name>
</gene>
<keyword evidence="5" id="KW-1185">Reference proteome</keyword>
<dbReference type="Proteomes" id="UP000824890">
    <property type="component" value="Unassembled WGS sequence"/>
</dbReference>
<evidence type="ECO:0000313" key="4">
    <source>
        <dbReference type="EMBL" id="KAH0889028.1"/>
    </source>
</evidence>
<dbReference type="InterPro" id="IPR035595">
    <property type="entry name" value="UDP_glycos_trans_CS"/>
</dbReference>
<keyword evidence="2" id="KW-0808">Transferase</keyword>
<keyword evidence="3" id="KW-0812">Transmembrane</keyword>
<accession>A0ABQ8A9V3</accession>
<dbReference type="SUPFAM" id="SSF53756">
    <property type="entry name" value="UDP-Glycosyltransferase/glycogen phosphorylase"/>
    <property type="match status" value="2"/>
</dbReference>
<dbReference type="EMBL" id="JAGKQM010000013">
    <property type="protein sequence ID" value="KAH0889028.1"/>
    <property type="molecule type" value="Genomic_DNA"/>
</dbReference>
<evidence type="ECO:0000256" key="3">
    <source>
        <dbReference type="SAM" id="Phobius"/>
    </source>
</evidence>
<keyword evidence="3" id="KW-1133">Transmembrane helix</keyword>
<comment type="similarity">
    <text evidence="1">Belongs to the UDP-glycosyltransferase family.</text>
</comment>
<protein>
    <recommendedName>
        <fullName evidence="6">UDP-glycosyltransferases domain-containing protein</fullName>
    </recommendedName>
</protein>
<dbReference type="Pfam" id="PF00201">
    <property type="entry name" value="UDPGT"/>
    <property type="match status" value="1"/>
</dbReference>
<evidence type="ECO:0008006" key="6">
    <source>
        <dbReference type="Google" id="ProtNLM"/>
    </source>
</evidence>
<name>A0ABQ8A9V3_BRANA</name>
<feature type="non-terminal residue" evidence="4">
    <location>
        <position position="1"/>
    </location>
</feature>
<dbReference type="InterPro" id="IPR050481">
    <property type="entry name" value="UDP-glycosyltransf_plant"/>
</dbReference>
<dbReference type="Gene3D" id="3.40.50.2000">
    <property type="entry name" value="Glycogen Phosphorylase B"/>
    <property type="match status" value="6"/>
</dbReference>
<evidence type="ECO:0000313" key="5">
    <source>
        <dbReference type="Proteomes" id="UP000824890"/>
    </source>
</evidence>
<evidence type="ECO:0000256" key="1">
    <source>
        <dbReference type="ARBA" id="ARBA00009995"/>
    </source>
</evidence>
<evidence type="ECO:0000256" key="2">
    <source>
        <dbReference type="ARBA" id="ARBA00022679"/>
    </source>
</evidence>
<reference evidence="4 5" key="1">
    <citation type="submission" date="2021-05" db="EMBL/GenBank/DDBJ databases">
        <title>Genome Assembly of Synthetic Allotetraploid Brassica napus Reveals Homoeologous Exchanges between Subgenomes.</title>
        <authorList>
            <person name="Davis J.T."/>
        </authorList>
    </citation>
    <scope>NUCLEOTIDE SEQUENCE [LARGE SCALE GENOMIC DNA]</scope>
    <source>
        <strain evidence="5">cv. Da-Ae</strain>
        <tissue evidence="4">Seedling</tissue>
    </source>
</reference>
<dbReference type="PANTHER" id="PTHR48049:SF9">
    <property type="entry name" value="GLYCOSYLTRANSFERASE"/>
    <property type="match status" value="1"/>
</dbReference>
<sequence length="777" mass="87681">VYNLEEKKEKEKKRKKKTEMGSKFHAFMFPWFGFGHMTAFLHLANKLAEKGHKITFLLPKKALKQLEPLNLFPECIVFHTLTIPSVDGLPDGAETTADIPITLGGFLASAMDRTRGQVEEAVRLACVAISFVPGRSPDELAIPPPGYPSSKVLLHGQETNSLSFLSYPFGDGVTFYERIMTGLVNCDVISIRTCQEMEGKFCDFIEREFQRKVLLTGPMLPEPDNIKPLEDRWHQWLSRFEPGSVVYCSLGSQIILEKEEFQELCLGIELTGLPFIVAVKPPKGASTIQEALPEGFEDRVKERGVVWGEWVQQPLILAHPSIGCFVSHCGFGSMWESLLNDCQIVFIPHLGEQIFNTRLMSEELEVSVEVKREETGWFSKEKISGAVRSVMDKDTELGNLVRRNHAKLKESLLSSGIISAQFVPGGELVVPPPGYTSSKVMFRENDGRALATLSIYYYKRITTGLKSYDVISVMTCKEIVGKFCDNIASQYKEMNSKFHAFMYPRFAFGHMTPYLHLANKLAEKGNRITFLLPKKAQKLLEHLSLFPQHIVFHPLTIPHVDGLPPGAQTASDITVSLGKFLTKPWTSHVIRSKLRFSFETRPAYSLVPNAEPEVAPQAYPSSKVTFRFKNCDIISSRTCQDIKGQFCDFIELQYQKKVLLTGPMLPELDKTIALENQWNHWLRGFEPGSVVFCALGSQINIETDQFQELCLGMELTGLPFLVARQIGWFSKDNLRDAVISVMVNLEITSEGTTRSGRTWNNEWLCGQVRRSISEFRP</sequence>
<dbReference type="CDD" id="cd03784">
    <property type="entry name" value="GT1_Gtf-like"/>
    <property type="match status" value="1"/>
</dbReference>
<dbReference type="PROSITE" id="PS00375">
    <property type="entry name" value="UDPGT"/>
    <property type="match status" value="1"/>
</dbReference>
<keyword evidence="3" id="KW-0472">Membrane</keyword>
<dbReference type="PANTHER" id="PTHR48049">
    <property type="entry name" value="GLYCOSYLTRANSFERASE"/>
    <property type="match status" value="1"/>
</dbReference>
<organism evidence="4 5">
    <name type="scientific">Brassica napus</name>
    <name type="common">Rape</name>
    <dbReference type="NCBI Taxonomy" id="3708"/>
    <lineage>
        <taxon>Eukaryota</taxon>
        <taxon>Viridiplantae</taxon>
        <taxon>Streptophyta</taxon>
        <taxon>Embryophyta</taxon>
        <taxon>Tracheophyta</taxon>
        <taxon>Spermatophyta</taxon>
        <taxon>Magnoliopsida</taxon>
        <taxon>eudicotyledons</taxon>
        <taxon>Gunneridae</taxon>
        <taxon>Pentapetalae</taxon>
        <taxon>rosids</taxon>
        <taxon>malvids</taxon>
        <taxon>Brassicales</taxon>
        <taxon>Brassicaceae</taxon>
        <taxon>Brassiceae</taxon>
        <taxon>Brassica</taxon>
    </lineage>
</organism>
<comment type="caution">
    <text evidence="4">The sequence shown here is derived from an EMBL/GenBank/DDBJ whole genome shotgun (WGS) entry which is preliminary data.</text>
</comment>
<dbReference type="InterPro" id="IPR002213">
    <property type="entry name" value="UDP_glucos_trans"/>
</dbReference>